<feature type="signal peptide" evidence="2">
    <location>
        <begin position="1"/>
        <end position="44"/>
    </location>
</feature>
<organism evidence="3 4">
    <name type="scientific">Cymbomonas tetramitiformis</name>
    <dbReference type="NCBI Taxonomy" id="36881"/>
    <lineage>
        <taxon>Eukaryota</taxon>
        <taxon>Viridiplantae</taxon>
        <taxon>Chlorophyta</taxon>
        <taxon>Pyramimonadophyceae</taxon>
        <taxon>Pyramimonadales</taxon>
        <taxon>Pyramimonadaceae</taxon>
        <taxon>Cymbomonas</taxon>
    </lineage>
</organism>
<evidence type="ECO:0000256" key="2">
    <source>
        <dbReference type="SAM" id="SignalP"/>
    </source>
</evidence>
<protein>
    <submittedName>
        <fullName evidence="3">Uncharacterized protein</fullName>
    </submittedName>
</protein>
<gene>
    <name evidence="3" type="ORF">CYMTET_36045</name>
</gene>
<proteinExistence type="predicted"/>
<evidence type="ECO:0000256" key="1">
    <source>
        <dbReference type="SAM" id="MobiDB-lite"/>
    </source>
</evidence>
<reference evidence="3 4" key="1">
    <citation type="journal article" date="2015" name="Genome Biol. Evol.">
        <title>Comparative Genomics of a Bacterivorous Green Alga Reveals Evolutionary Causalities and Consequences of Phago-Mixotrophic Mode of Nutrition.</title>
        <authorList>
            <person name="Burns J.A."/>
            <person name="Paasch A."/>
            <person name="Narechania A."/>
            <person name="Kim E."/>
        </authorList>
    </citation>
    <scope>NUCLEOTIDE SEQUENCE [LARGE SCALE GENOMIC DNA]</scope>
    <source>
        <strain evidence="3 4">PLY_AMNH</strain>
    </source>
</reference>
<feature type="compositionally biased region" description="Basic residues" evidence="1">
    <location>
        <begin position="89"/>
        <end position="112"/>
    </location>
</feature>
<feature type="chain" id="PRO_5042222437" evidence="2">
    <location>
        <begin position="45"/>
        <end position="401"/>
    </location>
</feature>
<evidence type="ECO:0000313" key="4">
    <source>
        <dbReference type="Proteomes" id="UP001190700"/>
    </source>
</evidence>
<sequence length="401" mass="43254">MKSRLNDHVVPRNLVFERFRMFHSTPRTVLLLLLTFAIFPDCNTSDPPTQTPPPTTDSPTTTSPTTSSPSSFPSSATIPPSPPPPRPPPSRHHPHHHHVRHHPHHHHVRHHPPPPPSPPPPSLPPSPPPAAATPSPATTAATPSPPPPSRHLPHRHLFTTTFPATFITATFPTATFSSGFPTATFPSPSPPPPSPPPSPPPPLPPPSPPPPSPPPLPRLPHHRLHRHLPHHRPHRLLPATVSTATSLTESGAGRLFCTEHFLLATMHCFLPADFCANLMPFYHSAYSVGSCVREGHLSEAESCGSYKPAGDTWSSGNWYSPSEGFDVFYAYTKPVNNETTALSVRKAGAVMATFHAYPPGSRLASTATQAAMYSCTVAAVAGSHVKFSSVQNFTNFLQCLS</sequence>
<dbReference type="Proteomes" id="UP001190700">
    <property type="component" value="Unassembled WGS sequence"/>
</dbReference>
<feature type="compositionally biased region" description="Low complexity" evidence="1">
    <location>
        <begin position="132"/>
        <end position="142"/>
    </location>
</feature>
<dbReference type="EMBL" id="LGRX02023230">
    <property type="protein sequence ID" value="KAK3254750.1"/>
    <property type="molecule type" value="Genomic_DNA"/>
</dbReference>
<feature type="compositionally biased region" description="Low complexity" evidence="1">
    <location>
        <begin position="57"/>
        <end position="78"/>
    </location>
</feature>
<feature type="compositionally biased region" description="Pro residues" evidence="1">
    <location>
        <begin position="187"/>
        <end position="218"/>
    </location>
</feature>
<evidence type="ECO:0000313" key="3">
    <source>
        <dbReference type="EMBL" id="KAK3254750.1"/>
    </source>
</evidence>
<feature type="region of interest" description="Disordered" evidence="1">
    <location>
        <begin position="44"/>
        <end position="155"/>
    </location>
</feature>
<feature type="region of interest" description="Disordered" evidence="1">
    <location>
        <begin position="178"/>
        <end position="223"/>
    </location>
</feature>
<keyword evidence="4" id="KW-1185">Reference proteome</keyword>
<comment type="caution">
    <text evidence="3">The sequence shown here is derived from an EMBL/GenBank/DDBJ whole genome shotgun (WGS) entry which is preliminary data.</text>
</comment>
<name>A0AAE0KNB1_9CHLO</name>
<feature type="compositionally biased region" description="Pro residues" evidence="1">
    <location>
        <begin position="79"/>
        <end position="88"/>
    </location>
</feature>
<dbReference type="AlphaFoldDB" id="A0AAE0KNB1"/>
<keyword evidence="2" id="KW-0732">Signal</keyword>
<dbReference type="PRINTS" id="PR01217">
    <property type="entry name" value="PRICHEXTENSN"/>
</dbReference>
<accession>A0AAE0KNB1</accession>
<feature type="compositionally biased region" description="Pro residues" evidence="1">
    <location>
        <begin position="113"/>
        <end position="131"/>
    </location>
</feature>